<protein>
    <recommendedName>
        <fullName evidence="3">ABC transporter, phosphonate, periplasmic substrate-binding protein</fullName>
    </recommendedName>
</protein>
<dbReference type="AlphaFoldDB" id="A0A2R8B347"/>
<dbReference type="SUPFAM" id="SSF53850">
    <property type="entry name" value="Periplasmic binding protein-like II"/>
    <property type="match status" value="1"/>
</dbReference>
<proteinExistence type="predicted"/>
<evidence type="ECO:0008006" key="3">
    <source>
        <dbReference type="Google" id="ProtNLM"/>
    </source>
</evidence>
<keyword evidence="2" id="KW-1185">Reference proteome</keyword>
<dbReference type="Pfam" id="PF12974">
    <property type="entry name" value="Phosphonate-bd"/>
    <property type="match status" value="1"/>
</dbReference>
<reference evidence="1 2" key="1">
    <citation type="submission" date="2018-03" db="EMBL/GenBank/DDBJ databases">
        <authorList>
            <person name="Keele B.F."/>
        </authorList>
    </citation>
    <scope>NUCLEOTIDE SEQUENCE [LARGE SCALE GENOMIC DNA]</scope>
    <source>
        <strain evidence="1 2">CECT 8626</strain>
    </source>
</reference>
<dbReference type="EMBL" id="OMOQ01000001">
    <property type="protein sequence ID" value="SPH17081.1"/>
    <property type="molecule type" value="Genomic_DNA"/>
</dbReference>
<name>A0A2R8B347_9RHOB</name>
<dbReference type="OrthoDB" id="7353682at2"/>
<dbReference type="PANTHER" id="PTHR35841">
    <property type="entry name" value="PHOSPHONATES-BINDING PERIPLASMIC PROTEIN"/>
    <property type="match status" value="1"/>
</dbReference>
<gene>
    <name evidence="1" type="ORF">DEA8626_00595</name>
</gene>
<dbReference type="Proteomes" id="UP000244924">
    <property type="component" value="Unassembled WGS sequence"/>
</dbReference>
<organism evidence="1 2">
    <name type="scientific">Albidovulum aquaemixtae</name>
    <dbReference type="NCBI Taxonomy" id="1542388"/>
    <lineage>
        <taxon>Bacteria</taxon>
        <taxon>Pseudomonadati</taxon>
        <taxon>Pseudomonadota</taxon>
        <taxon>Alphaproteobacteria</taxon>
        <taxon>Rhodobacterales</taxon>
        <taxon>Paracoccaceae</taxon>
        <taxon>Albidovulum</taxon>
    </lineage>
</organism>
<dbReference type="RefSeq" id="WP_108851559.1">
    <property type="nucleotide sequence ID" value="NZ_OMOQ01000001.1"/>
</dbReference>
<evidence type="ECO:0000313" key="2">
    <source>
        <dbReference type="Proteomes" id="UP000244924"/>
    </source>
</evidence>
<dbReference type="PANTHER" id="PTHR35841:SF1">
    <property type="entry name" value="PHOSPHONATES-BINDING PERIPLASMIC PROTEIN"/>
    <property type="match status" value="1"/>
</dbReference>
<accession>A0A2R8B347</accession>
<evidence type="ECO:0000313" key="1">
    <source>
        <dbReference type="EMBL" id="SPH17081.1"/>
    </source>
</evidence>
<dbReference type="Gene3D" id="3.40.190.10">
    <property type="entry name" value="Periplasmic binding protein-like II"/>
    <property type="match status" value="1"/>
</dbReference>
<sequence>MIASLAMYDWPQNAAENDRLWIRIRQALADEGIAAPEGLTRDGSLWDIWECPALVLAQTCGMPYRTRLHGRVQLVATPDYGLPDAPAGHYYSVLVTRADEPGGFADFVERRLAYNDPLSQSGWAAPQNRALLFGRGFTRTLRTGAHRDSARAVAERRADIAAIDAVTWRLIARHLPDLAAQLRLIDHSEPTPGLPLITSPGQDAATIARAVGAAIAALDSVDRTATGIRGLVAIPSEAYLAVPTPASPTEEVPAD</sequence>